<evidence type="ECO:0000313" key="1">
    <source>
        <dbReference type="EMBL" id="NMN67347.1"/>
    </source>
</evidence>
<reference evidence="1 2" key="1">
    <citation type="submission" date="2019-07" db="EMBL/GenBank/DDBJ databases">
        <title>SAR11 Genome Evolution.</title>
        <authorList>
            <person name="Giovannoni S."/>
        </authorList>
    </citation>
    <scope>NUCLEOTIDE SEQUENCE [LARGE SCALE GENOMIC DNA]</scope>
    <source>
        <strain evidence="1 2">HTCC9565</strain>
    </source>
</reference>
<accession>A0ABX1SZS2</accession>
<keyword evidence="2" id="KW-1185">Reference proteome</keyword>
<dbReference type="Pfam" id="PF10984">
    <property type="entry name" value="DUF2794"/>
    <property type="match status" value="1"/>
</dbReference>
<dbReference type="Proteomes" id="UP001166004">
    <property type="component" value="Unassembled WGS sequence"/>
</dbReference>
<sequence length="114" mass="13334">MNRNLKLVINNPHNQIEERQFFEKNELKIILDLYAKMVSVGSWKDYGLNISSKQVSFSVFKNAAENALYKICKNFKPNNKNLKYLVTDSTGKVLKNSFDLEILLKNTSWKNFKK</sequence>
<evidence type="ECO:0000313" key="2">
    <source>
        <dbReference type="Proteomes" id="UP001166004"/>
    </source>
</evidence>
<gene>
    <name evidence="1" type="ORF">VP91_00004900</name>
</gene>
<comment type="caution">
    <text evidence="1">The sequence shown here is derived from an EMBL/GenBank/DDBJ whole genome shotgun (WGS) entry which is preliminary data.</text>
</comment>
<dbReference type="InterPro" id="IPR021252">
    <property type="entry name" value="DUF2794"/>
</dbReference>
<dbReference type="RefSeq" id="WP_169035847.1">
    <property type="nucleotide sequence ID" value="NZ_LANA01000001.1"/>
</dbReference>
<proteinExistence type="predicted"/>
<dbReference type="EMBL" id="LANA01000001">
    <property type="protein sequence ID" value="NMN67347.1"/>
    <property type="molecule type" value="Genomic_DNA"/>
</dbReference>
<organism evidence="1 2">
    <name type="scientific">Pelagibacter ubique</name>
    <dbReference type="NCBI Taxonomy" id="198252"/>
    <lineage>
        <taxon>Bacteria</taxon>
        <taxon>Pseudomonadati</taxon>
        <taxon>Pseudomonadota</taxon>
        <taxon>Alphaproteobacteria</taxon>
        <taxon>Candidatus Pelagibacterales</taxon>
        <taxon>Candidatus Pelagibacteraceae</taxon>
        <taxon>Candidatus Pelagibacter</taxon>
    </lineage>
</organism>
<protein>
    <submittedName>
        <fullName evidence="1">Uncharacterized protein DUF2794</fullName>
    </submittedName>
</protein>
<name>A0ABX1SZS2_PELUQ</name>